<evidence type="ECO:0000256" key="2">
    <source>
        <dbReference type="SAM" id="Phobius"/>
    </source>
</evidence>
<dbReference type="OrthoDB" id="6261431at2759"/>
<feature type="region of interest" description="Disordered" evidence="1">
    <location>
        <begin position="153"/>
        <end position="188"/>
    </location>
</feature>
<gene>
    <name evidence="3" type="ORF">DILT_LOCUS5674</name>
</gene>
<feature type="transmembrane region" description="Helical" evidence="2">
    <location>
        <begin position="32"/>
        <end position="60"/>
    </location>
</feature>
<sequence length="188" mass="20517">MTLIGIVLYVGSVSQAFDAITGPITIETTYVYFYGAALRLCIVAFVLSEFSGVFAIYLFLAQRRHQSQGESLSPQIPNNKGISTQNHRDYKVRDCLLSKTTNGGDVGYFANSISTIGFSPSQVVVTATSFAQVSLFENEVPGEKRANSITVAAPYSRSSSQKTLSAPHPQNRLPYLNPQQANRLEESP</sequence>
<proteinExistence type="predicted"/>
<evidence type="ECO:0000313" key="3">
    <source>
        <dbReference type="EMBL" id="VDN09843.1"/>
    </source>
</evidence>
<keyword evidence="2" id="KW-1133">Transmembrane helix</keyword>
<keyword evidence="4" id="KW-1185">Reference proteome</keyword>
<accession>A0A3P7LGN8</accession>
<evidence type="ECO:0000256" key="1">
    <source>
        <dbReference type="SAM" id="MobiDB-lite"/>
    </source>
</evidence>
<reference evidence="3 4" key="1">
    <citation type="submission" date="2018-11" db="EMBL/GenBank/DDBJ databases">
        <authorList>
            <consortium name="Pathogen Informatics"/>
        </authorList>
    </citation>
    <scope>NUCLEOTIDE SEQUENCE [LARGE SCALE GENOMIC DNA]</scope>
</reference>
<dbReference type="EMBL" id="UYRU01047907">
    <property type="protein sequence ID" value="VDN09843.1"/>
    <property type="molecule type" value="Genomic_DNA"/>
</dbReference>
<dbReference type="AlphaFoldDB" id="A0A3P7LGN8"/>
<dbReference type="Proteomes" id="UP000281553">
    <property type="component" value="Unassembled WGS sequence"/>
</dbReference>
<keyword evidence="2" id="KW-0472">Membrane</keyword>
<name>A0A3P7LGN8_DIBLA</name>
<organism evidence="3 4">
    <name type="scientific">Dibothriocephalus latus</name>
    <name type="common">Fish tapeworm</name>
    <name type="synonym">Diphyllobothrium latum</name>
    <dbReference type="NCBI Taxonomy" id="60516"/>
    <lineage>
        <taxon>Eukaryota</taxon>
        <taxon>Metazoa</taxon>
        <taxon>Spiralia</taxon>
        <taxon>Lophotrochozoa</taxon>
        <taxon>Platyhelminthes</taxon>
        <taxon>Cestoda</taxon>
        <taxon>Eucestoda</taxon>
        <taxon>Diphyllobothriidea</taxon>
        <taxon>Diphyllobothriidae</taxon>
        <taxon>Dibothriocephalus</taxon>
    </lineage>
</organism>
<protein>
    <submittedName>
        <fullName evidence="3">Uncharacterized protein</fullName>
    </submittedName>
</protein>
<evidence type="ECO:0000313" key="4">
    <source>
        <dbReference type="Proteomes" id="UP000281553"/>
    </source>
</evidence>
<keyword evidence="2" id="KW-0812">Transmembrane</keyword>